<evidence type="ECO:0000313" key="8">
    <source>
        <dbReference type="Proteomes" id="UP000278222"/>
    </source>
</evidence>
<feature type="transmembrane region" description="Helical" evidence="5">
    <location>
        <begin position="444"/>
        <end position="462"/>
    </location>
</feature>
<dbReference type="GO" id="GO:0016020">
    <property type="term" value="C:membrane"/>
    <property type="evidence" value="ECO:0007669"/>
    <property type="project" value="UniProtKB-SubCell"/>
</dbReference>
<accession>A0A3N1KWH7</accession>
<dbReference type="AlphaFoldDB" id="A0A3N1KWH7"/>
<keyword evidence="2 5" id="KW-0812">Transmembrane</keyword>
<name>A0A3N1KWH7_9PROT</name>
<feature type="transmembrane region" description="Helical" evidence="5">
    <location>
        <begin position="504"/>
        <end position="524"/>
    </location>
</feature>
<sequence length="564" mass="58955">MDATLADDIDRATWDGDTTALFAFCADADLRPLAQLLQWVEPAAFADNPRVAASPARPSRWPDVLAEAIDQLATRTLQGLGRHVGLGGEYGYPEALADTARRLKVPGGDRVLLEQAILARFGLGEGVAAAEPLPAEVVALGDLATAVFRVACLRAASRARLGFQPFRSAAMEAAETAAAAAASAAVETEQARFRGRRFRGWDDLIDRLAGRSERLAFARLAPCNILVCGKSGVGKSTLVNAVFGRDLARTGVGRPVTDHAAWHEEEGFPVRLLDTRGLQPGDYAGSRAALAAAVGAARAEVAADRQLHLAWLCIDNGAGRVEEADVALAAMLAEHGVPVVCVLTKGWEDRGMEAQAARTLPVPPVREIVRVVAAPKSFRGGATQAARGLERLVEASETLLPDGHRSAFAAAQSVAIEPKVRAARRVIDGATASAAALAATPIPFVGWLSLTPIMIGMVAGISRVVGVEASGERIAAIGVSVVGGLATAFTARTAAAFAASLLKVIPGVGTLAGGVITAGIAGTLTKALGEAYLDYLVAHIREHGQWPTLDEIAVFLKDRWLRFG</sequence>
<proteinExistence type="predicted"/>
<dbReference type="Pfam" id="PF01926">
    <property type="entry name" value="MMR_HSR1"/>
    <property type="match status" value="1"/>
</dbReference>
<evidence type="ECO:0000313" key="7">
    <source>
        <dbReference type="EMBL" id="ROP83597.1"/>
    </source>
</evidence>
<gene>
    <name evidence="7" type="ORF">EDC65_4246</name>
</gene>
<dbReference type="InterPro" id="IPR021147">
    <property type="entry name" value="DUF697"/>
</dbReference>
<evidence type="ECO:0000256" key="2">
    <source>
        <dbReference type="ARBA" id="ARBA00022692"/>
    </source>
</evidence>
<comment type="caution">
    <text evidence="7">The sequence shown here is derived from an EMBL/GenBank/DDBJ whole genome shotgun (WGS) entry which is preliminary data.</text>
</comment>
<dbReference type="GO" id="GO:0005525">
    <property type="term" value="F:GTP binding"/>
    <property type="evidence" value="ECO:0007669"/>
    <property type="project" value="InterPro"/>
</dbReference>
<dbReference type="InterPro" id="IPR027417">
    <property type="entry name" value="P-loop_NTPase"/>
</dbReference>
<reference evidence="7 8" key="1">
    <citation type="submission" date="2018-11" db="EMBL/GenBank/DDBJ databases">
        <title>Genomic Encyclopedia of Type Strains, Phase IV (KMG-IV): sequencing the most valuable type-strain genomes for metagenomic binning, comparative biology and taxonomic classification.</title>
        <authorList>
            <person name="Goeker M."/>
        </authorList>
    </citation>
    <scope>NUCLEOTIDE SEQUENCE [LARGE SCALE GENOMIC DNA]</scope>
    <source>
        <strain evidence="7 8">DSM 5900</strain>
    </source>
</reference>
<dbReference type="OrthoDB" id="9255830at2"/>
<feature type="domain" description="G" evidence="6">
    <location>
        <begin position="225"/>
        <end position="345"/>
    </location>
</feature>
<keyword evidence="8" id="KW-1185">Reference proteome</keyword>
<dbReference type="InterPro" id="IPR006073">
    <property type="entry name" value="GTP-bd"/>
</dbReference>
<organism evidence="7 8">
    <name type="scientific">Stella humosa</name>
    <dbReference type="NCBI Taxonomy" id="94"/>
    <lineage>
        <taxon>Bacteria</taxon>
        <taxon>Pseudomonadati</taxon>
        <taxon>Pseudomonadota</taxon>
        <taxon>Alphaproteobacteria</taxon>
        <taxon>Rhodospirillales</taxon>
        <taxon>Stellaceae</taxon>
        <taxon>Stella</taxon>
    </lineage>
</organism>
<keyword evidence="3 5" id="KW-1133">Transmembrane helix</keyword>
<feature type="transmembrane region" description="Helical" evidence="5">
    <location>
        <begin position="474"/>
        <end position="498"/>
    </location>
</feature>
<protein>
    <submittedName>
        <fullName evidence="7">Uncharacterized protein (DUF697 family)</fullName>
    </submittedName>
</protein>
<dbReference type="Proteomes" id="UP000278222">
    <property type="component" value="Unassembled WGS sequence"/>
</dbReference>
<evidence type="ECO:0000256" key="3">
    <source>
        <dbReference type="ARBA" id="ARBA00022989"/>
    </source>
</evidence>
<evidence type="ECO:0000256" key="4">
    <source>
        <dbReference type="ARBA" id="ARBA00023136"/>
    </source>
</evidence>
<evidence type="ECO:0000256" key="5">
    <source>
        <dbReference type="SAM" id="Phobius"/>
    </source>
</evidence>
<dbReference type="EMBL" id="RJKX01000016">
    <property type="protein sequence ID" value="ROP83597.1"/>
    <property type="molecule type" value="Genomic_DNA"/>
</dbReference>
<evidence type="ECO:0000256" key="1">
    <source>
        <dbReference type="ARBA" id="ARBA00004141"/>
    </source>
</evidence>
<dbReference type="Pfam" id="PF05128">
    <property type="entry name" value="DUF697"/>
    <property type="match status" value="1"/>
</dbReference>
<evidence type="ECO:0000259" key="6">
    <source>
        <dbReference type="Pfam" id="PF01926"/>
    </source>
</evidence>
<dbReference type="Gene3D" id="3.40.50.300">
    <property type="entry name" value="P-loop containing nucleotide triphosphate hydrolases"/>
    <property type="match status" value="1"/>
</dbReference>
<dbReference type="CDD" id="cd00882">
    <property type="entry name" value="Ras_like_GTPase"/>
    <property type="match status" value="1"/>
</dbReference>
<dbReference type="SUPFAM" id="SSF52540">
    <property type="entry name" value="P-loop containing nucleoside triphosphate hydrolases"/>
    <property type="match status" value="1"/>
</dbReference>
<dbReference type="RefSeq" id="WP_123693299.1">
    <property type="nucleotide sequence ID" value="NZ_AP019700.1"/>
</dbReference>
<keyword evidence="4 5" id="KW-0472">Membrane</keyword>
<comment type="subcellular location">
    <subcellularLocation>
        <location evidence="1">Membrane</location>
        <topology evidence="1">Multi-pass membrane protein</topology>
    </subcellularLocation>
</comment>